<keyword evidence="3" id="KW-1185">Reference proteome</keyword>
<proteinExistence type="predicted"/>
<reference evidence="3" key="1">
    <citation type="submission" date="2014-04" db="EMBL/GenBank/DDBJ databases">
        <title>Evolutionary Origins and Diversification of the Mycorrhizal Mutualists.</title>
        <authorList>
            <consortium name="DOE Joint Genome Institute"/>
            <consortium name="Mycorrhizal Genomics Consortium"/>
            <person name="Kohler A."/>
            <person name="Kuo A."/>
            <person name="Nagy L.G."/>
            <person name="Floudas D."/>
            <person name="Copeland A."/>
            <person name="Barry K.W."/>
            <person name="Cichocki N."/>
            <person name="Veneault-Fourrey C."/>
            <person name="LaButti K."/>
            <person name="Lindquist E.A."/>
            <person name="Lipzen A."/>
            <person name="Lundell T."/>
            <person name="Morin E."/>
            <person name="Murat C."/>
            <person name="Riley R."/>
            <person name="Ohm R."/>
            <person name="Sun H."/>
            <person name="Tunlid A."/>
            <person name="Henrissat B."/>
            <person name="Grigoriev I.V."/>
            <person name="Hibbett D.S."/>
            <person name="Martin F."/>
        </authorList>
    </citation>
    <scope>NUCLEOTIDE SEQUENCE [LARGE SCALE GENOMIC DNA]</scope>
    <source>
        <strain evidence="3">FD-334 SS-4</strain>
    </source>
</reference>
<feature type="non-terminal residue" evidence="2">
    <location>
        <position position="300"/>
    </location>
</feature>
<organism evidence="2 3">
    <name type="scientific">Hypholoma sublateritium (strain FD-334 SS-4)</name>
    <dbReference type="NCBI Taxonomy" id="945553"/>
    <lineage>
        <taxon>Eukaryota</taxon>
        <taxon>Fungi</taxon>
        <taxon>Dikarya</taxon>
        <taxon>Basidiomycota</taxon>
        <taxon>Agaricomycotina</taxon>
        <taxon>Agaricomycetes</taxon>
        <taxon>Agaricomycetidae</taxon>
        <taxon>Agaricales</taxon>
        <taxon>Agaricineae</taxon>
        <taxon>Strophariaceae</taxon>
        <taxon>Hypholoma</taxon>
    </lineage>
</organism>
<evidence type="ECO:0000313" key="2">
    <source>
        <dbReference type="EMBL" id="KJA13957.1"/>
    </source>
</evidence>
<evidence type="ECO:0000256" key="1">
    <source>
        <dbReference type="SAM" id="Coils"/>
    </source>
</evidence>
<feature type="coiled-coil region" evidence="1">
    <location>
        <begin position="140"/>
        <end position="167"/>
    </location>
</feature>
<keyword evidence="1" id="KW-0175">Coiled coil</keyword>
<name>A0A0D2KH79_HYPSF</name>
<accession>A0A0D2KH79</accession>
<protein>
    <submittedName>
        <fullName evidence="2">Uncharacterized protein</fullName>
    </submittedName>
</protein>
<dbReference type="Proteomes" id="UP000054270">
    <property type="component" value="Unassembled WGS sequence"/>
</dbReference>
<sequence length="300" mass="34408">MRQGLKKYYEEKIPDLIRRKKDIGASAVIANWENARLYESSSKQIQRMDLDFEISAWSANTIADLDWMHSLLNSMVIFEKDKREFGLYSEPSTDEPQRPPNQDYMLTVNDYRSRIRNHHDVIQLCNLAKRQHSVDRINWINSLEVQVDKLRQEIEQKENEIFQRFAELNSASLVLPSRIIPRAPVIILSQYIRMSEVESPLRFQNDDRRNPDVKCPNVHIALLNPVLILVTHQPVIPVASVSPQLIGSLIAPTIAAVAVGGDCPVTDLQENDWNSNEGDYLDDLPDEAVSNMIGEPYHPL</sequence>
<gene>
    <name evidence="2" type="ORF">HYPSUDRAFT_59613</name>
</gene>
<evidence type="ECO:0000313" key="3">
    <source>
        <dbReference type="Proteomes" id="UP000054270"/>
    </source>
</evidence>
<dbReference type="AlphaFoldDB" id="A0A0D2KH79"/>
<dbReference type="EMBL" id="KN817702">
    <property type="protein sequence ID" value="KJA13957.1"/>
    <property type="molecule type" value="Genomic_DNA"/>
</dbReference>